<comment type="caution">
    <text evidence="2">The sequence shown here is derived from an EMBL/GenBank/DDBJ whole genome shotgun (WGS) entry which is preliminary data.</text>
</comment>
<evidence type="ECO:0000313" key="3">
    <source>
        <dbReference type="Proteomes" id="UP001589733"/>
    </source>
</evidence>
<dbReference type="Proteomes" id="UP001589733">
    <property type="component" value="Unassembled WGS sequence"/>
</dbReference>
<name>A0ABV6AXS3_9DEIO</name>
<dbReference type="PANTHER" id="PTHR38011">
    <property type="entry name" value="DIHYDROFOLATE REDUCTASE FAMILY PROTEIN (AFU_ORTHOLOGUE AFUA_8G06820)"/>
    <property type="match status" value="1"/>
</dbReference>
<dbReference type="InterPro" id="IPR024072">
    <property type="entry name" value="DHFR-like_dom_sf"/>
</dbReference>
<accession>A0ABV6AXS3</accession>
<dbReference type="SUPFAM" id="SSF53597">
    <property type="entry name" value="Dihydrofolate reductase-like"/>
    <property type="match status" value="1"/>
</dbReference>
<protein>
    <submittedName>
        <fullName evidence="2">Dihydrofolate reductase family protein</fullName>
    </submittedName>
</protein>
<feature type="domain" description="Bacterial bifunctional deaminase-reductase C-terminal" evidence="1">
    <location>
        <begin position="3"/>
        <end position="182"/>
    </location>
</feature>
<organism evidence="2 3">
    <name type="scientific">Deinococcus oregonensis</name>
    <dbReference type="NCBI Taxonomy" id="1805970"/>
    <lineage>
        <taxon>Bacteria</taxon>
        <taxon>Thermotogati</taxon>
        <taxon>Deinococcota</taxon>
        <taxon>Deinococci</taxon>
        <taxon>Deinococcales</taxon>
        <taxon>Deinococcaceae</taxon>
        <taxon>Deinococcus</taxon>
    </lineage>
</organism>
<evidence type="ECO:0000259" key="1">
    <source>
        <dbReference type="Pfam" id="PF01872"/>
    </source>
</evidence>
<dbReference type="Pfam" id="PF01872">
    <property type="entry name" value="RibD_C"/>
    <property type="match status" value="1"/>
</dbReference>
<evidence type="ECO:0000313" key="2">
    <source>
        <dbReference type="EMBL" id="MFB9991406.1"/>
    </source>
</evidence>
<reference evidence="2 3" key="1">
    <citation type="submission" date="2024-09" db="EMBL/GenBank/DDBJ databases">
        <authorList>
            <person name="Sun Q."/>
            <person name="Mori K."/>
        </authorList>
    </citation>
    <scope>NUCLEOTIDE SEQUENCE [LARGE SCALE GENOMIC DNA]</scope>
    <source>
        <strain evidence="2 3">JCM 13503</strain>
    </source>
</reference>
<proteinExistence type="predicted"/>
<keyword evidence="3" id="KW-1185">Reference proteome</keyword>
<dbReference type="InterPro" id="IPR002734">
    <property type="entry name" value="RibDG_C"/>
</dbReference>
<dbReference type="EMBL" id="JBHLYR010000014">
    <property type="protein sequence ID" value="MFB9991406.1"/>
    <property type="molecule type" value="Genomic_DNA"/>
</dbReference>
<dbReference type="Gene3D" id="3.40.430.10">
    <property type="entry name" value="Dihydrofolate Reductase, subunit A"/>
    <property type="match status" value="1"/>
</dbReference>
<dbReference type="PANTHER" id="PTHR38011:SF11">
    <property type="entry name" value="2,5-DIAMINO-6-RIBOSYLAMINO-4(3H)-PYRIMIDINONE 5'-PHOSPHATE REDUCTASE"/>
    <property type="match status" value="1"/>
</dbReference>
<dbReference type="InterPro" id="IPR050765">
    <property type="entry name" value="Riboflavin_Biosynth_HTPR"/>
</dbReference>
<sequence length="200" mass="21874">MRKLVYYIASSLDGFIADEDGGFDAFPMSEAYLQQIVADLPETLPTHIRDALGIEASPIRFDTVLMGRSTYEPALRAHVTSPYAPLRQYIFSRSLPASTDPVVSVVSGDPVLLVQRLKAENTNRDIWLCGGGDLATQLVSEIDEVLLKLNPVILGQGVPLFRGVSALRRFVHAGHETRDGGVLWLRYTAEDSSSPGSEKS</sequence>
<dbReference type="RefSeq" id="WP_380006344.1">
    <property type="nucleotide sequence ID" value="NZ_JBHLYR010000014.1"/>
</dbReference>
<gene>
    <name evidence="2" type="ORF">ACFFLM_05385</name>
</gene>